<dbReference type="GO" id="GO:0005634">
    <property type="term" value="C:nucleus"/>
    <property type="evidence" value="ECO:0007669"/>
    <property type="project" value="UniProtKB-SubCell"/>
</dbReference>
<feature type="domain" description="Pre-rRNA-processing protein Ipi1 N-terminal" evidence="6">
    <location>
        <begin position="140"/>
        <end position="244"/>
    </location>
</feature>
<dbReference type="GO" id="GO:0120330">
    <property type="term" value="C:rixosome complex"/>
    <property type="evidence" value="ECO:0007669"/>
    <property type="project" value="UniProtKB-UniRule"/>
</dbReference>
<keyword evidence="4 5" id="KW-0539">Nucleus</keyword>
<dbReference type="GO" id="GO:0006364">
    <property type="term" value="P:rRNA processing"/>
    <property type="evidence" value="ECO:0007669"/>
    <property type="project" value="UniProtKB-UniRule"/>
</dbReference>
<dbReference type="InterPro" id="IPR016024">
    <property type="entry name" value="ARM-type_fold"/>
</dbReference>
<protein>
    <recommendedName>
        <fullName evidence="5">Pre-rRNA-processing protein</fullName>
    </recommendedName>
</protein>
<evidence type="ECO:0000259" key="6">
    <source>
        <dbReference type="Pfam" id="PF12333"/>
    </source>
</evidence>
<evidence type="ECO:0000256" key="3">
    <source>
        <dbReference type="ARBA" id="ARBA00006427"/>
    </source>
</evidence>
<keyword evidence="5" id="KW-0698">rRNA processing</keyword>
<dbReference type="PANTHER" id="PTHR16056:SF2">
    <property type="entry name" value="TESTIS-EXPRESSED PROTEIN 10"/>
    <property type="match status" value="1"/>
</dbReference>
<dbReference type="Pfam" id="PF12333">
    <property type="entry name" value="Ipi1_N"/>
    <property type="match status" value="1"/>
</dbReference>
<dbReference type="InterPro" id="IPR011989">
    <property type="entry name" value="ARM-like"/>
</dbReference>
<dbReference type="Proteomes" id="UP000807469">
    <property type="component" value="Unassembled WGS sequence"/>
</dbReference>
<evidence type="ECO:0000256" key="1">
    <source>
        <dbReference type="ARBA" id="ARBA00002355"/>
    </source>
</evidence>
<comment type="similarity">
    <text evidence="3 5">Belongs to the IPI1/TEX10 family.</text>
</comment>
<evidence type="ECO:0000256" key="4">
    <source>
        <dbReference type="ARBA" id="ARBA00023242"/>
    </source>
</evidence>
<evidence type="ECO:0000256" key="5">
    <source>
        <dbReference type="RuleBase" id="RU368021"/>
    </source>
</evidence>
<evidence type="ECO:0000313" key="7">
    <source>
        <dbReference type="EMBL" id="KAF9481355.1"/>
    </source>
</evidence>
<dbReference type="Gene3D" id="1.25.10.10">
    <property type="entry name" value="Leucine-rich Repeat Variant"/>
    <property type="match status" value="1"/>
</dbReference>
<dbReference type="InterPro" id="IPR024679">
    <property type="entry name" value="Ipi1_N"/>
</dbReference>
<keyword evidence="5" id="KW-0690">Ribosome biogenesis</keyword>
<comment type="subunit">
    <text evidence="5">Component of the RIX1 complex.</text>
</comment>
<gene>
    <name evidence="7" type="ORF">BDN70DRAFT_876306</name>
</gene>
<dbReference type="OrthoDB" id="361362at2759"/>
<comment type="caution">
    <text evidence="7">The sequence shown here is derived from an EMBL/GenBank/DDBJ whole genome shotgun (WGS) entry which is preliminary data.</text>
</comment>
<comment type="function">
    <text evidence="1 5">Component of the RIX1 complex required for processing of ITS2 sequences from 35S pre-rRNA.</text>
</comment>
<evidence type="ECO:0000313" key="8">
    <source>
        <dbReference type="Proteomes" id="UP000807469"/>
    </source>
</evidence>
<organism evidence="7 8">
    <name type="scientific">Pholiota conissans</name>
    <dbReference type="NCBI Taxonomy" id="109636"/>
    <lineage>
        <taxon>Eukaryota</taxon>
        <taxon>Fungi</taxon>
        <taxon>Dikarya</taxon>
        <taxon>Basidiomycota</taxon>
        <taxon>Agaricomycotina</taxon>
        <taxon>Agaricomycetes</taxon>
        <taxon>Agaricomycetidae</taxon>
        <taxon>Agaricales</taxon>
        <taxon>Agaricineae</taxon>
        <taxon>Strophariaceae</taxon>
        <taxon>Pholiota</taxon>
    </lineage>
</organism>
<dbReference type="EMBL" id="MU155179">
    <property type="protein sequence ID" value="KAF9481355.1"/>
    <property type="molecule type" value="Genomic_DNA"/>
</dbReference>
<proteinExistence type="inferred from homology"/>
<dbReference type="AlphaFoldDB" id="A0A9P5Z763"/>
<accession>A0A9P5Z763</accession>
<reference evidence="7" key="1">
    <citation type="submission" date="2020-11" db="EMBL/GenBank/DDBJ databases">
        <authorList>
            <consortium name="DOE Joint Genome Institute"/>
            <person name="Ahrendt S."/>
            <person name="Riley R."/>
            <person name="Andreopoulos W."/>
            <person name="Labutti K."/>
            <person name="Pangilinan J."/>
            <person name="Ruiz-Duenas F.J."/>
            <person name="Barrasa J.M."/>
            <person name="Sanchez-Garcia M."/>
            <person name="Camarero S."/>
            <person name="Miyauchi S."/>
            <person name="Serrano A."/>
            <person name="Linde D."/>
            <person name="Babiker R."/>
            <person name="Drula E."/>
            <person name="Ayuso-Fernandez I."/>
            <person name="Pacheco R."/>
            <person name="Padilla G."/>
            <person name="Ferreira P."/>
            <person name="Barriuso J."/>
            <person name="Kellner H."/>
            <person name="Castanera R."/>
            <person name="Alfaro M."/>
            <person name="Ramirez L."/>
            <person name="Pisabarro A.G."/>
            <person name="Kuo A."/>
            <person name="Tritt A."/>
            <person name="Lipzen A."/>
            <person name="He G."/>
            <person name="Yan M."/>
            <person name="Ng V."/>
            <person name="Cullen D."/>
            <person name="Martin F."/>
            <person name="Rosso M.-N."/>
            <person name="Henrissat B."/>
            <person name="Hibbett D."/>
            <person name="Martinez A.T."/>
            <person name="Grigoriev I.V."/>
        </authorList>
    </citation>
    <scope>NUCLEOTIDE SEQUENCE</scope>
    <source>
        <strain evidence="7">CIRM-BRFM 674</strain>
    </source>
</reference>
<sequence length="738" mass="81376">MPKSAKKRKEKVADFSKAKLKLGKGKAVANNAIDTSFKARSIVLPSQSIAIDKDVSEPITKRQLTFNDLLSHLKHYNASQRKDAILGMRELFDSNWELLGSYITPLVTAIVRVISDEDAGVRKQLLSFLSWLLPKIPSENLIPHSPLLLLFTTSAQTHIFPEIRIDAIRFLDILLDCIPDSVVAGWCEANEGHGSRVLGGYLGILNAGTKYGELNGPLNATSTASVVLTPASKLIVLRSLSNFLRIALFASNATSKAIKEPITQFAGSVLDVVFMKNVFPSLESFDSFERLLEPVCQISKHGRILQIWQEEISHGEHCSDTFAQHYPLLGNKDEAWILQELGSVTDALGNAKESDFTANIEFLFHLANTLHSTIIETYLDSAPAVFSPGSTPSETEVQLIVVIARIAQSLYRVVMQSPENVDHSHIQRLEGILGYMAPHFPASTRDSRLERSFDEFNLIFCELTSFAVNASGENASSRPKQKRSRAATAVAQASYQTERVTQYITRRLRGGPASSAQVGVPISPTAYSALLPTIWSLIHNASSTRAAEAEEVLYATLDHAIKVSSKSSCKRLTIEFVARLVLLTMEPNCHGGFSWSRDAAIKAKFDAWVLHLPQVLWELGSSNLVGTEVILRFLLRALQRQPRAGESELPVFLNSRLVPYFYMEHPSRGALPGPYKKLPTVSASRLRFLVLDVVGTVLAESAGKDQVNLSKAVGMAVAGEEEQDYWLHILNSSFANKE</sequence>
<evidence type="ECO:0000256" key="2">
    <source>
        <dbReference type="ARBA" id="ARBA00004123"/>
    </source>
</evidence>
<dbReference type="SUPFAM" id="SSF48371">
    <property type="entry name" value="ARM repeat"/>
    <property type="match status" value="1"/>
</dbReference>
<dbReference type="PANTHER" id="PTHR16056">
    <property type="entry name" value="REGULATOR OF MICROTUBULE DYNAMICS PROTEIN"/>
    <property type="match status" value="1"/>
</dbReference>
<keyword evidence="8" id="KW-1185">Reference proteome</keyword>
<name>A0A9P5Z763_9AGAR</name>
<comment type="subcellular location">
    <subcellularLocation>
        <location evidence="2 5">Nucleus</location>
    </subcellularLocation>
</comment>